<proteinExistence type="predicted"/>
<dbReference type="Gene3D" id="3.40.1080.10">
    <property type="entry name" value="Glutaconate Coenzyme A-transferase"/>
    <property type="match status" value="1"/>
</dbReference>
<dbReference type="SMART" id="SM00882">
    <property type="entry name" value="CoA_trans"/>
    <property type="match status" value="1"/>
</dbReference>
<dbReference type="PANTHER" id="PTHR13707:SF57">
    <property type="entry name" value="SUCCINYL-COA:3-KETOACID COENZYME A TRANSFERASE SUBUNIT B-RELATED"/>
    <property type="match status" value="1"/>
</dbReference>
<comment type="caution">
    <text evidence="1">The sequence shown here is derived from an EMBL/GenBank/DDBJ whole genome shotgun (WGS) entry which is preliminary data.</text>
</comment>
<keyword evidence="1" id="KW-0808">Transferase</keyword>
<name>A0ABN2V0S6_9ACTN</name>
<dbReference type="GO" id="GO:0016740">
    <property type="term" value="F:transferase activity"/>
    <property type="evidence" value="ECO:0007669"/>
    <property type="project" value="UniProtKB-KW"/>
</dbReference>
<dbReference type="PANTHER" id="PTHR13707">
    <property type="entry name" value="KETOACID-COENZYME A TRANSFERASE"/>
    <property type="match status" value="1"/>
</dbReference>
<evidence type="ECO:0000313" key="2">
    <source>
        <dbReference type="Proteomes" id="UP001500751"/>
    </source>
</evidence>
<evidence type="ECO:0000313" key="1">
    <source>
        <dbReference type="EMBL" id="GAA2046945.1"/>
    </source>
</evidence>
<dbReference type="EMBL" id="BAAAQN010000042">
    <property type="protein sequence ID" value="GAA2046945.1"/>
    <property type="molecule type" value="Genomic_DNA"/>
</dbReference>
<dbReference type="Pfam" id="PF01144">
    <property type="entry name" value="CoA_trans"/>
    <property type="match status" value="1"/>
</dbReference>
<dbReference type="Proteomes" id="UP001500751">
    <property type="component" value="Unassembled WGS sequence"/>
</dbReference>
<sequence length="267" mass="28823">MKWQGTVRDKRMSADEVVGGLRDGMTIGIGGWGSRRKPMTLVTAIAKSSLRDLTVVSYGGPDVGLLCATGKVRKAVYGFVSLDSIPLDPYFRKARQNGEIEVAEYDEGALQWGLYAAALRLPFLPTRAGLGSDVMTVNPGLKTVTSPYEDGEELVAMPAIHLDVALVHMNRADRFGNTQYLGPDIYFDDLYCMAAEKRYVSCERVVDTAELAAGGPPQSLRINRMLVDGVVEAPGGAGFTSCVPDYGRDEVAQKAYAGGDLFVEASR</sequence>
<accession>A0ABN2V0S6</accession>
<keyword evidence="2" id="KW-1185">Reference proteome</keyword>
<organism evidence="1 2">
    <name type="scientific">Catenulispora yoronensis</name>
    <dbReference type="NCBI Taxonomy" id="450799"/>
    <lineage>
        <taxon>Bacteria</taxon>
        <taxon>Bacillati</taxon>
        <taxon>Actinomycetota</taxon>
        <taxon>Actinomycetes</taxon>
        <taxon>Catenulisporales</taxon>
        <taxon>Catenulisporaceae</taxon>
        <taxon>Catenulispora</taxon>
    </lineage>
</organism>
<protein>
    <submittedName>
        <fullName evidence="1">CoA transferase subunit A</fullName>
    </submittedName>
</protein>
<dbReference type="InterPro" id="IPR004165">
    <property type="entry name" value="CoA_trans_fam_I"/>
</dbReference>
<dbReference type="InterPro" id="IPR037171">
    <property type="entry name" value="NagB/RpiA_transferase-like"/>
</dbReference>
<dbReference type="SUPFAM" id="SSF100950">
    <property type="entry name" value="NagB/RpiA/CoA transferase-like"/>
    <property type="match status" value="1"/>
</dbReference>
<gene>
    <name evidence="1" type="ORF">GCM10009839_59520</name>
</gene>
<reference evidence="1 2" key="1">
    <citation type="journal article" date="2019" name="Int. J. Syst. Evol. Microbiol.">
        <title>The Global Catalogue of Microorganisms (GCM) 10K type strain sequencing project: providing services to taxonomists for standard genome sequencing and annotation.</title>
        <authorList>
            <consortium name="The Broad Institute Genomics Platform"/>
            <consortium name="The Broad Institute Genome Sequencing Center for Infectious Disease"/>
            <person name="Wu L."/>
            <person name="Ma J."/>
        </authorList>
    </citation>
    <scope>NUCLEOTIDE SEQUENCE [LARGE SCALE GENOMIC DNA]</scope>
    <source>
        <strain evidence="1 2">JCM 16014</strain>
    </source>
</reference>